<organism evidence="8 9">
    <name type="scientific">Panicum virgatum</name>
    <name type="common">Blackwell switchgrass</name>
    <dbReference type="NCBI Taxonomy" id="38727"/>
    <lineage>
        <taxon>Eukaryota</taxon>
        <taxon>Viridiplantae</taxon>
        <taxon>Streptophyta</taxon>
        <taxon>Embryophyta</taxon>
        <taxon>Tracheophyta</taxon>
        <taxon>Spermatophyta</taxon>
        <taxon>Magnoliopsida</taxon>
        <taxon>Liliopsida</taxon>
        <taxon>Poales</taxon>
        <taxon>Poaceae</taxon>
        <taxon>PACMAD clade</taxon>
        <taxon>Panicoideae</taxon>
        <taxon>Panicodae</taxon>
        <taxon>Paniceae</taxon>
        <taxon>Panicinae</taxon>
        <taxon>Panicum</taxon>
        <taxon>Panicum sect. Hiantes</taxon>
    </lineage>
</organism>
<evidence type="ECO:0000259" key="7">
    <source>
        <dbReference type="Pfam" id="PF00892"/>
    </source>
</evidence>
<evidence type="ECO:0000256" key="5">
    <source>
        <dbReference type="ARBA" id="ARBA00023136"/>
    </source>
</evidence>
<feature type="transmembrane region" description="Helical" evidence="6">
    <location>
        <begin position="170"/>
        <end position="189"/>
    </location>
</feature>
<keyword evidence="3 6" id="KW-0812">Transmembrane</keyword>
<comment type="caution">
    <text evidence="8">The sequence shown here is derived from an EMBL/GenBank/DDBJ whole genome shotgun (WGS) entry which is preliminary data.</text>
</comment>
<gene>
    <name evidence="8" type="ORF">PVAP13_9KG402500</name>
</gene>
<dbReference type="GO" id="GO:0016020">
    <property type="term" value="C:membrane"/>
    <property type="evidence" value="ECO:0007669"/>
    <property type="project" value="UniProtKB-SubCell"/>
</dbReference>
<feature type="transmembrane region" description="Helical" evidence="6">
    <location>
        <begin position="146"/>
        <end position="164"/>
    </location>
</feature>
<dbReference type="EMBL" id="CM029053">
    <property type="protein sequence ID" value="KAG2551534.1"/>
    <property type="molecule type" value="Genomic_DNA"/>
</dbReference>
<keyword evidence="5 6" id="KW-0472">Membrane</keyword>
<sequence length="404" mass="43076">MGEEGDGPTTALLRPRLLGTLPADDKGAWRAHAGMVFVQLAYSGYQVLTKAVLNVGMNQVVFCVYRDLLALAVLAPVAFLRERGLRPPVTPQLIGSFALLGFTGYGLRSSVEGTVHTSWLFVNPLLYLVGLRYTNASYAAAFEPSVPVFAFLLAVIAGVEAINFSTKYGILKVAGTVVCVSGAVLMALYRGPSLISPGGSDAASESVTPAGRWLASTMLEFGVGTWHLGVLCLIAHCFLVGAYLVIQVPVIVRYPASLSLTACSYFFAAIFMVLTGVFATNGLHEWALTKAEIIAVLYAGIVASCMCYAIMTWANKILGPSLVALYNPLQPAFSTVLSTIFLGAPVYVGSIIGGVLTIAGLYVVTWARYTEAQRALTDGYYSDPLLVGYPPRVPKTQDSYLVDP</sequence>
<name>A0A8T0NXZ3_PANVG</name>
<dbReference type="GO" id="GO:0022857">
    <property type="term" value="F:transmembrane transporter activity"/>
    <property type="evidence" value="ECO:0007669"/>
    <property type="project" value="InterPro"/>
</dbReference>
<evidence type="ECO:0000313" key="8">
    <source>
        <dbReference type="EMBL" id="KAG2551534.1"/>
    </source>
</evidence>
<reference evidence="8" key="1">
    <citation type="submission" date="2020-05" db="EMBL/GenBank/DDBJ databases">
        <title>WGS assembly of Panicum virgatum.</title>
        <authorList>
            <person name="Lovell J.T."/>
            <person name="Jenkins J."/>
            <person name="Shu S."/>
            <person name="Juenger T.E."/>
            <person name="Schmutz J."/>
        </authorList>
    </citation>
    <scope>NUCLEOTIDE SEQUENCE</scope>
    <source>
        <strain evidence="8">AP13</strain>
    </source>
</reference>
<evidence type="ECO:0000256" key="2">
    <source>
        <dbReference type="ARBA" id="ARBA00007635"/>
    </source>
</evidence>
<feature type="transmembrane region" description="Helical" evidence="6">
    <location>
        <begin position="226"/>
        <end position="246"/>
    </location>
</feature>
<keyword evidence="4 6" id="KW-1133">Transmembrane helix</keyword>
<feature type="transmembrane region" description="Helical" evidence="6">
    <location>
        <begin position="291"/>
        <end position="311"/>
    </location>
</feature>
<evidence type="ECO:0000313" key="9">
    <source>
        <dbReference type="Proteomes" id="UP000823388"/>
    </source>
</evidence>
<feature type="transmembrane region" description="Helical" evidence="6">
    <location>
        <begin position="258"/>
        <end position="279"/>
    </location>
</feature>
<evidence type="ECO:0000256" key="6">
    <source>
        <dbReference type="RuleBase" id="RU363077"/>
    </source>
</evidence>
<evidence type="ECO:0000256" key="1">
    <source>
        <dbReference type="ARBA" id="ARBA00004141"/>
    </source>
</evidence>
<dbReference type="SUPFAM" id="SSF103481">
    <property type="entry name" value="Multidrug resistance efflux transporter EmrE"/>
    <property type="match status" value="1"/>
</dbReference>
<accession>A0A8T0NXZ3</accession>
<proteinExistence type="inferred from homology"/>
<feature type="transmembrane region" description="Helical" evidence="6">
    <location>
        <begin position="331"/>
        <end position="364"/>
    </location>
</feature>
<dbReference type="AlphaFoldDB" id="A0A8T0NXZ3"/>
<feature type="domain" description="EamA" evidence="7">
    <location>
        <begin position="228"/>
        <end position="365"/>
    </location>
</feature>
<comment type="similarity">
    <text evidence="2 6">Belongs to the drug/metabolite transporter (DMT) superfamily. Plant drug/metabolite exporter (P-DME) (TC 2.A.7.4) family.</text>
</comment>
<dbReference type="Proteomes" id="UP000823388">
    <property type="component" value="Chromosome 9K"/>
</dbReference>
<dbReference type="InterPro" id="IPR037185">
    <property type="entry name" value="EmrE-like"/>
</dbReference>
<dbReference type="Pfam" id="PF00892">
    <property type="entry name" value="EamA"/>
    <property type="match status" value="1"/>
</dbReference>
<evidence type="ECO:0000256" key="4">
    <source>
        <dbReference type="ARBA" id="ARBA00022989"/>
    </source>
</evidence>
<keyword evidence="9" id="KW-1185">Reference proteome</keyword>
<comment type="subcellular location">
    <subcellularLocation>
        <location evidence="1 6">Membrane</location>
        <topology evidence="1 6">Multi-pass membrane protein</topology>
    </subcellularLocation>
</comment>
<evidence type="ECO:0000256" key="3">
    <source>
        <dbReference type="ARBA" id="ARBA00022692"/>
    </source>
</evidence>
<dbReference type="InterPro" id="IPR000620">
    <property type="entry name" value="EamA_dom"/>
</dbReference>
<dbReference type="InterPro" id="IPR030184">
    <property type="entry name" value="WAT1-related"/>
</dbReference>
<protein>
    <recommendedName>
        <fullName evidence="6">WAT1-related protein</fullName>
    </recommendedName>
</protein>
<dbReference type="PANTHER" id="PTHR31218">
    <property type="entry name" value="WAT1-RELATED PROTEIN"/>
    <property type="match status" value="1"/>
</dbReference>